<dbReference type="EMBL" id="CAKLPY010000001">
    <property type="protein sequence ID" value="CAH0994855.1"/>
    <property type="molecule type" value="Genomic_DNA"/>
</dbReference>
<evidence type="ECO:0000313" key="2">
    <source>
        <dbReference type="Proteomes" id="UP000837932"/>
    </source>
</evidence>
<organism evidence="1 2">
    <name type="scientific">Emticicia aquatica</name>
    <dbReference type="NCBI Taxonomy" id="1681835"/>
    <lineage>
        <taxon>Bacteria</taxon>
        <taxon>Pseudomonadati</taxon>
        <taxon>Bacteroidota</taxon>
        <taxon>Cytophagia</taxon>
        <taxon>Cytophagales</taxon>
        <taxon>Leadbetterellaceae</taxon>
        <taxon>Emticicia</taxon>
    </lineage>
</organism>
<dbReference type="RefSeq" id="WP_238804996.1">
    <property type="nucleotide sequence ID" value="NZ_CAKLPY010000001.1"/>
</dbReference>
<accession>A0ABN8EPM3</accession>
<sequence length="165" mass="18864">MKTRFLILFLLIGKISFAQIPSIDLTAIQRLIELKNTVATLKKGLALQKNIDTNTMGDEANSTALVEAQGKIEDFLRDSDEYIRLSFNNTAYSDLNNLSRFSQNLKSNISNNLNSSTWKVNDLQVYLMRQTTQPIVVRNFMMPSLKVFRWIISKVRIPLMATMTI</sequence>
<proteinExistence type="predicted"/>
<protein>
    <submittedName>
        <fullName evidence="1">Uncharacterized protein</fullName>
    </submittedName>
</protein>
<dbReference type="Proteomes" id="UP000837932">
    <property type="component" value="Unassembled WGS sequence"/>
</dbReference>
<gene>
    <name evidence="1" type="ORF">EMA8858_00967</name>
</gene>
<comment type="caution">
    <text evidence="1">The sequence shown here is derived from an EMBL/GenBank/DDBJ whole genome shotgun (WGS) entry which is preliminary data.</text>
</comment>
<keyword evidence="2" id="KW-1185">Reference proteome</keyword>
<name>A0ABN8EPM3_9BACT</name>
<evidence type="ECO:0000313" key="1">
    <source>
        <dbReference type="EMBL" id="CAH0994855.1"/>
    </source>
</evidence>
<reference evidence="1" key="1">
    <citation type="submission" date="2021-12" db="EMBL/GenBank/DDBJ databases">
        <authorList>
            <person name="Rodrigo-Torres L."/>
            <person name="Arahal R. D."/>
            <person name="Lucena T."/>
        </authorList>
    </citation>
    <scope>NUCLEOTIDE SEQUENCE</scope>
    <source>
        <strain evidence="1">CECT 8858</strain>
    </source>
</reference>